<evidence type="ECO:0000313" key="1">
    <source>
        <dbReference type="EMBL" id="CAD7226498.1"/>
    </source>
</evidence>
<gene>
    <name evidence="1" type="ORF">CTOB1V02_LOCUS4416</name>
</gene>
<sequence length="205" mass="22805">MNEDRRATLPARTMKQRNVRPCNEQWSLKQRSSSTESRFSQISVQFRIQTERPINGPPMAAELESPWVLNPTTFKKAAMFQRPAAAPWLPEHKGQEQNSALVGHQPPLATSCSDTKTVTSRFDRSRDTVSVPSSAVARAIPCQLIVHLLHGSRGLLPTAAPTWTDFQDESRRIAMRLVILSLGSLVVVSTILAKTGVKYFIMLLG</sequence>
<dbReference type="AlphaFoldDB" id="A0A7R8ZNH4"/>
<reference evidence="1" key="1">
    <citation type="submission" date="2020-11" db="EMBL/GenBank/DDBJ databases">
        <authorList>
            <person name="Tran Van P."/>
        </authorList>
    </citation>
    <scope>NUCLEOTIDE SEQUENCE</scope>
</reference>
<protein>
    <submittedName>
        <fullName evidence="1">Uncharacterized protein</fullName>
    </submittedName>
</protein>
<accession>A0A7R8ZNH4</accession>
<name>A0A7R8ZNH4_9CRUS</name>
<dbReference type="EMBL" id="OB660843">
    <property type="protein sequence ID" value="CAD7226498.1"/>
    <property type="molecule type" value="Genomic_DNA"/>
</dbReference>
<proteinExistence type="predicted"/>
<organism evidence="1">
    <name type="scientific">Cyprideis torosa</name>
    <dbReference type="NCBI Taxonomy" id="163714"/>
    <lineage>
        <taxon>Eukaryota</taxon>
        <taxon>Metazoa</taxon>
        <taxon>Ecdysozoa</taxon>
        <taxon>Arthropoda</taxon>
        <taxon>Crustacea</taxon>
        <taxon>Oligostraca</taxon>
        <taxon>Ostracoda</taxon>
        <taxon>Podocopa</taxon>
        <taxon>Podocopida</taxon>
        <taxon>Cytherocopina</taxon>
        <taxon>Cytheroidea</taxon>
        <taxon>Cytherideidae</taxon>
        <taxon>Cyprideis</taxon>
    </lineage>
</organism>